<protein>
    <recommendedName>
        <fullName evidence="2">Cytidyltransferase-like domain-containing protein</fullName>
    </recommendedName>
</protein>
<accession>A0A6J7WL65</accession>
<name>A0A6J7WL65_9CAUD</name>
<evidence type="ECO:0000313" key="3">
    <source>
        <dbReference type="EMBL" id="CAB4125967.1"/>
    </source>
</evidence>
<dbReference type="InterPro" id="IPR014729">
    <property type="entry name" value="Rossmann-like_a/b/a_fold"/>
</dbReference>
<evidence type="ECO:0000259" key="2">
    <source>
        <dbReference type="Pfam" id="PF01467"/>
    </source>
</evidence>
<reference evidence="4" key="1">
    <citation type="submission" date="2020-05" db="EMBL/GenBank/DDBJ databases">
        <authorList>
            <person name="Chiriac C."/>
            <person name="Salcher M."/>
            <person name="Ghai R."/>
            <person name="Kavagutti S V."/>
        </authorList>
    </citation>
    <scope>NUCLEOTIDE SEQUENCE</scope>
</reference>
<sequence length="320" mass="35804">MKLRELFEAPKQGKHVTFCFGRMNPPHYGHGSLIKRVAQTAGKNDWFIFTSKSQDPKKNPLPYNDKLSWLHTLFPQLGKHLVPNPEIKTFLQAAAYLYSLGYTSATFVAGDEDMALMQPTLEKYNGIESKHGVYNFKPLQFVENPRETSATSARQAAIDGNEEAFAQATQVPSDLTVNGLTLFQAVRQGMGLADVPETQDKALAESNGKMRKRDQHAQRGIIKMRDVGGYDRVYHLNRIMMAAGMSDGTTNSIDMDPASWVEKFNSGHPFTEEEYNMLKSAMKVVPTDGTIIQKWSKSQELPHTNTTSPTAKPKKNKYGV</sequence>
<dbReference type="EMBL" id="LR798231">
    <property type="protein sequence ID" value="CAB5208970.1"/>
    <property type="molecule type" value="Genomic_DNA"/>
</dbReference>
<dbReference type="GO" id="GO:0003824">
    <property type="term" value="F:catalytic activity"/>
    <property type="evidence" value="ECO:0007669"/>
    <property type="project" value="InterPro"/>
</dbReference>
<evidence type="ECO:0000313" key="4">
    <source>
        <dbReference type="EMBL" id="CAB5208970.1"/>
    </source>
</evidence>
<proteinExistence type="predicted"/>
<gene>
    <name evidence="4" type="ORF">UFOVP181_271</name>
    <name evidence="3" type="ORF">UFOVP57_368</name>
</gene>
<dbReference type="EMBL" id="LR796187">
    <property type="protein sequence ID" value="CAB4125967.1"/>
    <property type="molecule type" value="Genomic_DNA"/>
</dbReference>
<evidence type="ECO:0000256" key="1">
    <source>
        <dbReference type="SAM" id="MobiDB-lite"/>
    </source>
</evidence>
<dbReference type="SUPFAM" id="SSF52374">
    <property type="entry name" value="Nucleotidylyl transferase"/>
    <property type="match status" value="1"/>
</dbReference>
<dbReference type="Gene3D" id="3.40.50.620">
    <property type="entry name" value="HUPs"/>
    <property type="match status" value="1"/>
</dbReference>
<feature type="compositionally biased region" description="Polar residues" evidence="1">
    <location>
        <begin position="295"/>
        <end position="310"/>
    </location>
</feature>
<feature type="region of interest" description="Disordered" evidence="1">
    <location>
        <begin position="295"/>
        <end position="320"/>
    </location>
</feature>
<feature type="domain" description="Cytidyltransferase-like" evidence="2">
    <location>
        <begin position="19"/>
        <end position="67"/>
    </location>
</feature>
<organism evidence="4">
    <name type="scientific">uncultured Caudovirales phage</name>
    <dbReference type="NCBI Taxonomy" id="2100421"/>
    <lineage>
        <taxon>Viruses</taxon>
        <taxon>Duplodnaviria</taxon>
        <taxon>Heunggongvirae</taxon>
        <taxon>Uroviricota</taxon>
        <taxon>Caudoviricetes</taxon>
        <taxon>Peduoviridae</taxon>
        <taxon>Maltschvirus</taxon>
        <taxon>Maltschvirus maltsch</taxon>
    </lineage>
</organism>
<dbReference type="Pfam" id="PF01467">
    <property type="entry name" value="CTP_transf_like"/>
    <property type="match status" value="1"/>
</dbReference>
<dbReference type="InterPro" id="IPR004821">
    <property type="entry name" value="Cyt_trans-like"/>
</dbReference>